<evidence type="ECO:0000313" key="1">
    <source>
        <dbReference type="EMBL" id="QDU81504.1"/>
    </source>
</evidence>
<protein>
    <submittedName>
        <fullName evidence="1">Uncharacterized protein</fullName>
    </submittedName>
</protein>
<dbReference type="AlphaFoldDB" id="A0A518CQM8"/>
<evidence type="ECO:0000313" key="2">
    <source>
        <dbReference type="Proteomes" id="UP000317178"/>
    </source>
</evidence>
<dbReference type="OrthoDB" id="260790at2"/>
<sequence length="413" mass="46650">MSIPSRIRSAKFRYSLVVMCLALVGGYSFQTAVVACPFCSAPSLTLAEQVNQSDAVVLAEWQSSERGTADEASQTHLKIVAVVKQSDNGLKKGDEIVLNRFRSAEKGQKMLLLGTSGETSVDWDSPLDVSDLSYDYIMQAPAMEVPTTKRLEYYIQFLEFPEELVANDAYAEFANAPYEDIVPLADKMPREKLREWVLAAYSDDPQDQIRAATLSTRMGLYGLMLGLCGKDEDAKLLEEKITEQKTDFRLGIDGIMAGYLVLTKEDGLKVIEDRKLKPSAEVPFSETYSAMQAVRFMWNYGDERISKERLRQSMRILLERKELVDLVIGDLARWQDWSILDRLHEMYGAEGYEIGAIKRAIIRYYLSAIQAGSKDDADEDAQNVAAEAKNYLDDIREKDPKTVEQAERFFLLD</sequence>
<dbReference type="EMBL" id="CP036281">
    <property type="protein sequence ID" value="QDU81504.1"/>
    <property type="molecule type" value="Genomic_DNA"/>
</dbReference>
<dbReference type="Proteomes" id="UP000317178">
    <property type="component" value="Chromosome"/>
</dbReference>
<gene>
    <name evidence="1" type="ORF">Pla110_32460</name>
</gene>
<reference evidence="1 2" key="1">
    <citation type="submission" date="2019-02" db="EMBL/GenBank/DDBJ databases">
        <title>Deep-cultivation of Planctomycetes and their phenomic and genomic characterization uncovers novel biology.</title>
        <authorList>
            <person name="Wiegand S."/>
            <person name="Jogler M."/>
            <person name="Boedeker C."/>
            <person name="Pinto D."/>
            <person name="Vollmers J."/>
            <person name="Rivas-Marin E."/>
            <person name="Kohn T."/>
            <person name="Peeters S.H."/>
            <person name="Heuer A."/>
            <person name="Rast P."/>
            <person name="Oberbeckmann S."/>
            <person name="Bunk B."/>
            <person name="Jeske O."/>
            <person name="Meyerdierks A."/>
            <person name="Storesund J.E."/>
            <person name="Kallscheuer N."/>
            <person name="Luecker S."/>
            <person name="Lage O.M."/>
            <person name="Pohl T."/>
            <person name="Merkel B.J."/>
            <person name="Hornburger P."/>
            <person name="Mueller R.-W."/>
            <person name="Bruemmer F."/>
            <person name="Labrenz M."/>
            <person name="Spormann A.M."/>
            <person name="Op den Camp H."/>
            <person name="Overmann J."/>
            <person name="Amann R."/>
            <person name="Jetten M.S.M."/>
            <person name="Mascher T."/>
            <person name="Medema M.H."/>
            <person name="Devos D.P."/>
            <person name="Kaster A.-K."/>
            <person name="Ovreas L."/>
            <person name="Rohde M."/>
            <person name="Galperin M.Y."/>
            <person name="Jogler C."/>
        </authorList>
    </citation>
    <scope>NUCLEOTIDE SEQUENCE [LARGE SCALE GENOMIC DNA]</scope>
    <source>
        <strain evidence="1 2">Pla110</strain>
    </source>
</reference>
<organism evidence="1 2">
    <name type="scientific">Polystyrenella longa</name>
    <dbReference type="NCBI Taxonomy" id="2528007"/>
    <lineage>
        <taxon>Bacteria</taxon>
        <taxon>Pseudomonadati</taxon>
        <taxon>Planctomycetota</taxon>
        <taxon>Planctomycetia</taxon>
        <taxon>Planctomycetales</taxon>
        <taxon>Planctomycetaceae</taxon>
        <taxon>Polystyrenella</taxon>
    </lineage>
</organism>
<accession>A0A518CQM8</accession>
<keyword evidence="2" id="KW-1185">Reference proteome</keyword>
<proteinExistence type="predicted"/>
<dbReference type="KEGG" id="plon:Pla110_32460"/>
<name>A0A518CQM8_9PLAN</name>
<dbReference type="RefSeq" id="WP_144996901.1">
    <property type="nucleotide sequence ID" value="NZ_CP036281.1"/>
</dbReference>